<feature type="compositionally biased region" description="Basic and acidic residues" evidence="11">
    <location>
        <begin position="3781"/>
        <end position="3790"/>
    </location>
</feature>
<dbReference type="EC" id="1.2.1.9" evidence="5"/>
<evidence type="ECO:0000256" key="5">
    <source>
        <dbReference type="ARBA" id="ARBA00038980"/>
    </source>
</evidence>
<evidence type="ECO:0000256" key="11">
    <source>
        <dbReference type="SAM" id="MobiDB-lite"/>
    </source>
</evidence>
<dbReference type="Pfam" id="PF00171">
    <property type="entry name" value="Aldedh"/>
    <property type="match status" value="1"/>
</dbReference>
<dbReference type="SUPFAM" id="SSF52540">
    <property type="entry name" value="P-loop containing nucleoside triphosphate hydrolases"/>
    <property type="match status" value="1"/>
</dbReference>
<dbReference type="PANTHER" id="PTHR42991">
    <property type="entry name" value="ALDEHYDE DEHYDROGENASE"/>
    <property type="match status" value="1"/>
</dbReference>
<dbReference type="Gene3D" id="3.40.605.10">
    <property type="entry name" value="Aldehyde Dehydrogenase, Chain A, domain 1"/>
    <property type="match status" value="1"/>
</dbReference>
<dbReference type="InterPro" id="IPR003439">
    <property type="entry name" value="ABC_transporter-like_ATP-bd"/>
</dbReference>
<feature type="region of interest" description="Disordered" evidence="11">
    <location>
        <begin position="1208"/>
        <end position="1449"/>
    </location>
</feature>
<feature type="region of interest" description="Disordered" evidence="11">
    <location>
        <begin position="3774"/>
        <end position="3805"/>
    </location>
</feature>
<name>A0A1B0FJC3_GLOMM</name>
<dbReference type="InterPro" id="IPR027417">
    <property type="entry name" value="P-loop_NTPase"/>
</dbReference>
<feature type="region of interest" description="Disordered" evidence="11">
    <location>
        <begin position="850"/>
        <end position="871"/>
    </location>
</feature>
<dbReference type="InterPro" id="IPR016161">
    <property type="entry name" value="Ald_DH/histidinol_DH"/>
</dbReference>
<feature type="compositionally biased region" description="Low complexity" evidence="11">
    <location>
        <begin position="1323"/>
        <end position="1332"/>
    </location>
</feature>
<evidence type="ECO:0000256" key="3">
    <source>
        <dbReference type="ARBA" id="ARBA00022840"/>
    </source>
</evidence>
<dbReference type="SUPFAM" id="SSF103378">
    <property type="entry name" value="2-methylcitrate dehydratase PrpD"/>
    <property type="match status" value="1"/>
</dbReference>
<keyword evidence="2" id="KW-0547">Nucleotide-binding</keyword>
<dbReference type="InterPro" id="IPR042188">
    <property type="entry name" value="MmgE/PrpD_sf_2"/>
</dbReference>
<dbReference type="Pfam" id="PF03972">
    <property type="entry name" value="MmgE_PrpD_N"/>
    <property type="match status" value="1"/>
</dbReference>
<dbReference type="InterPro" id="IPR003593">
    <property type="entry name" value="AAA+_ATPase"/>
</dbReference>
<reference evidence="13" key="1">
    <citation type="submission" date="2020-05" db="UniProtKB">
        <authorList>
            <consortium name="EnsemblMetazoa"/>
        </authorList>
    </citation>
    <scope>IDENTIFICATION</scope>
    <source>
        <strain evidence="13">Yale</strain>
    </source>
</reference>
<feature type="region of interest" description="Disordered" evidence="11">
    <location>
        <begin position="1558"/>
        <end position="1610"/>
    </location>
</feature>
<dbReference type="InterPro" id="IPR045336">
    <property type="entry name" value="MmgE_PrpD_N"/>
</dbReference>
<evidence type="ECO:0000256" key="6">
    <source>
        <dbReference type="ARBA" id="ARBA00040853"/>
    </source>
</evidence>
<feature type="compositionally biased region" description="Basic and acidic residues" evidence="11">
    <location>
        <begin position="1283"/>
        <end position="1293"/>
    </location>
</feature>
<dbReference type="EMBL" id="CCAG010000078">
    <property type="status" value="NOT_ANNOTATED_CDS"/>
    <property type="molecule type" value="Genomic_DNA"/>
</dbReference>
<organism evidence="13 14">
    <name type="scientific">Glossina morsitans morsitans</name>
    <name type="common">Savannah tsetse fly</name>
    <dbReference type="NCBI Taxonomy" id="37546"/>
    <lineage>
        <taxon>Eukaryota</taxon>
        <taxon>Metazoa</taxon>
        <taxon>Ecdysozoa</taxon>
        <taxon>Arthropoda</taxon>
        <taxon>Hexapoda</taxon>
        <taxon>Insecta</taxon>
        <taxon>Pterygota</taxon>
        <taxon>Neoptera</taxon>
        <taxon>Endopterygota</taxon>
        <taxon>Diptera</taxon>
        <taxon>Brachycera</taxon>
        <taxon>Muscomorpha</taxon>
        <taxon>Hippoboscoidea</taxon>
        <taxon>Glossinidae</taxon>
        <taxon>Glossina</taxon>
    </lineage>
</organism>
<dbReference type="InterPro" id="IPR051020">
    <property type="entry name" value="ALDH-related_metabolic_enz"/>
</dbReference>
<dbReference type="CDD" id="cd03293">
    <property type="entry name" value="ABC_NrtD_SsuB_transporters"/>
    <property type="match status" value="1"/>
</dbReference>
<dbReference type="GO" id="GO:0008911">
    <property type="term" value="F:lactaldehyde dehydrogenase (NAD+) activity"/>
    <property type="evidence" value="ECO:0007669"/>
    <property type="project" value="TreeGrafter"/>
</dbReference>
<sequence length="3929" mass="421468">MQRGAGGRDAALRFFDQGFRRGDGKAEEAGHAIGVSLDDDHALGVEQVQGEVGVVVDRAPLRRALASQAGARGEDIEGAVRRVAVQSRYGVDAPDQQVAPRLEQLSGRRDDVLRAGQRLDRGGLAHGARARRALRLQLDHVGDQGRWSAGIADAPARHRVRLRDAVDGQHAVGQRRLHGGDGGEAAAVVQQVLVDVVRDDANVRVPQQHLRQGLEFGLVVRRAAGVVGRVQDEAARAWRDRPLQLVGLQLEAMLLRTGHGDRRAAGKAHHIGIGNPVWRRDDDFVATLHQAQQGVEDHLLGARRHDDLVLAVRQAVLAPEFLGHGGLELRYAAHVGVFRLAVAHGAQRGLLDVVGGGEVGFAGGQPDHVAAGGPQFAHALASHGAGGGRDPCHSTGREALPDLGGVEFAEHPRQLPVGAGGDEARAVAAQRLFDERVEVRRIGRPVAVAQAGPARHRDHVDGVGSEGALPAGDVVDAVVEHDDGQVGGPAGRDRSQCAELHQQGAVALQRDDLARRLRQGYAQRNGHGQPHAAQHVEILRPLAAGPEIPGGEVVAAHDRGAVAGDRGIAGGMHRRISSVAGFLGQFGGKNERGGRARREGLPDGFLDHELDLVSVREGVMRNAQGVEDRAHGLPYPYLDQLAVAQRAALRYHHHHRDFVRHGQRRQHIGQGGKAAGLGQEDAAHARHLRAADDTQGLFFASGTDDLEMVVGLDPVDQRLEHLVGHVGHQPDVLFLEDAPDGFVPCRGGRGVAGFMRCDCPHACSPVCGAARARQGMLRTLFGTTDKSLAECLRGKRYGPSRFAAALALLPGSGGNPFVHPRGLAHVPVAVVADRRDPAVRGSGGAEAVRAHDAACGADRRRPPLQGGSRAGRPWLRRLHSRSQGVRPGRPHACPCGQRPVRGAGAAGAGHPAPEGKFSPYHLYGSRRRRDAHRTHGAQWGNRLCPDQQAYRVRRARIRSAAARPVRRGVSLVGLSPGGRGAGALEQPRRRRLCAVHAGHRAGRDAGGLARRRAPVRRAARRGIQQHHALRHAGAAGHVFHRRRVVGRDRPVSRVRFPRAGRSRADARDLPGDTAPALHVHERAAHPPGAAGGVRPHRLAARGGAAAARRPERPGQPGRDRRRRPILSHFVTAACCALETSLDCFHKVTHLPPAGRRVARCGCGLRQPGAGHHTPGVAGGPHRRAVPGPGLGPALRVENGNLDLQFGRRLSQGVPGRPRGRGVRRRGAAGHHGGQAARGVLYRGRQRVRRRPLRHHRRAGGPVQIDRRSQRQEDRGGQRFGRAWHLDAVPREEPAQSQGFPLRQHEGRGYRGGGEPRRGRRRPGLGAARRPGGSQRRGQAHPVDEGRQRKPQLYPRQSRVCGQAPRSGRQVHRVHDRHVAADHDRSQEGWRDDRGPAGQVRRQHPAQGDGAGRLAHRGGSADRGSPARRAARHSRAHDRRRTHQCHAGVRQAGSEVVLRAGCRACQGQAACRAAYSRRFRRVRRVRPVHAAHRHPARVLGARRQGGVDRLEHLSLAVDDLRSRQRATLLHRAGAGHAVQAHGRQPVSRHQRLRAERAHRDTAGLLPGPDAVGPQMDQPDPERHAAIARRRVDPHSAGRVRPGRPDHHHRMLPGRVLPCALQHDPRRQGGEQTVDLGGAQHGRQAPARTAERPAALLPAGADIRPEAGHGPLVAHAGRRRDAGGHQHGPGLHDLRRPQLYGRLDHVRGHRAAGLDRHGDRIRDIRRAGAAHHQEMAWRLAHGRIEMSSAMASSMPGGDGARIFDRLLVPLVSLGVPLLIWEFLARSGLVSDFLFPPPSTIPPCVLQHDAPAGRPCAGGGRRHPDRHPDRPDPLGAVRLQALAEPVHAGAHAGLDADPAVADRRRQQDHDPDRVHRGQLRGDPQRSGRHREHERQGVLGRAFDGGQPPADLLQGDRSRHPAVPDHRGAAGQRLCVAGLDRRGNAGRQLLRAGLHDLRGLRVHGHDHHLRRADHDCAARLSDRERADGRVRGAYGRDKIVARNVSMRFGDVLAIKDATCSIGEREFVAIIGPSGCGKSTFLYVIAGFEGISGGAVELDGEPIRGPGPDRGIVFQEFVLYPWRTVMENVTLGLDIKKTPPQEARRRAQKWITLAGLDGFEDAYPSTLSGGMKQRVAIARALTYDPEVILLDEPFGALDVQTKNYMIHDLQSLWTEANKTIVMVTHSVSEAVLLADRVLIFSARPSSIIADIKIDLPHPRGAGDEGVKAYEDEGLTRRFAKLVHDLKFEDLPEEVLHKAKLIIRDGLGNQVAASAISEPARRVVEIVREWGGKPEATVIGYGFKVPAPLAAMCNAMLGHGVELDDAHGSGLIKGGSVMIPSIMALAEANGKSGRDVITAIVAGYEVAVRIAKAINPGHRQRGFHTTGTVSLFGAAAGGAKLLGCDEEGIAAAIGLAAMQSAGIQSYLDDPCMAKPFSPGKSAFNGTMAAVMASRGFAGPRKALECKEGFFNAYCEDIRVDDLLDGLGERFVIMEVGFKPHAACRYAHGPIDLAQQFFEEGVRLEDVEKIDVRMCELSIRQASKPKAPNLNAAMGSTEFGVALALAGGRNGLREYWDGFNDQRVHEAAADRTRLIMEPAYGAAMAVTLKDGRVLQRDQAEPKGEPSNPLTDQELTDKFTGLVDMVETSSQAGEGSFPVLDKYTLAPAAEVSRASRRQVAQAVSQCKAAADRGAPAARERAAILRRAAGLLDAYRQDFEAVMMVEGGFTVHDISAEFTRAKVTLELSADEALRLTGSMVPFQASPGAEHKLGFTVRVPVGVVAAITPFNAPLNTVLHKVAPAFAAGNSVVLKPSAFTPLTSALLARVLLEAGMPPEFLAVVQGEGDDVGTWLLEEQDVAFYTFTGSTRVGRIIQRAAGLRRTQMELGSIASTIVCADADLEAAVPRIANAAFRKAGQVCTSIQRLYVEDALKNELIERLSRYLDDMPAGDPRAGATRVGPMISEAAAARAQAWIAEAVEAGARLVRGGERQGAVVQPAVLADVPESCSAWSTEVFSPMVSIRGFARFDDVLASANDTPYGLAAGIFTNDHARIMSAVRALRFGTVHINETSSARCDVMPFGGVKDSGFGKEGPVSRSGPKSGPPSGGPLRSGGLAAPGQGVPRRAGAGDPAEGGADGHADAPGVALAEDIARHHFARHEQVRTGPVIEADRRRFVGLQAQVGEGDARLERKALEGRFDDGAGPVGLGRSQPLRAAVVQHGVVERAGYARGVVFGDGPAGLLHGQAQFARQCLDAVGLRAWKHGRHEAADRFAVDDGPGDLAWLLRHQPAPYGVPLGPEVFAFVIEALACAVDHDAQRYAVDAGADAAVVQRGARVDGHHMGLGGVADGVGPAVEHVPQQHAPVVPGAADEELQRGPFAVLVGAPGLVEPLQVGLEAAGRQYAAAGLDAGAVFQDGGHEALAVALDGRHRRVIAHLYPEGGGAAIVRVDQGLAAAHEECVGTGQVQGSGQRVLKPYAMAAHPRPAIRGAADDEPGQALVGDAAGDLQQVLPVFFFRVALHQHVLRCVVHAAQIARVLRVSAAPFARRGFEQQNARARFARRQGGAQRGVAATNHQYVYHPFLQGLVQSAPTLSVPGRQQQQAGQAHEEKQGHESAVHRMLGGVAMVGVALAVEQVESGGPDQQADAAGRAQQYGQAEYGVGRLPAQRVVIDRGYAGGREAQHEAVERQVMKAAPPQGEARAFFVAAFSVSATQVAQRQDVERSLRGRAAGRGRRRGVLTGAAPEAGCADSQCQCRIQEDQAEHGHQQVVREYGVEIALQRGVPQGAVEPDQQRQKERERHGRRQRQRQAVTVVELPQRPRPRILGIGFQAHLGQGARDVDVELVRRRVLTGMQACPAVMAKIGEIVHILFHEVEAPRHRREHRAESLAVPARIADRQDAPRLRFVVLDAGVFHRDRYRCAGHDLAFGIGCAHLSPLLR</sequence>
<dbReference type="EMBL" id="CCAG010000077">
    <property type="status" value="NOT_ANNOTATED_CDS"/>
    <property type="molecule type" value="Genomic_DNA"/>
</dbReference>
<feature type="compositionally biased region" description="Basic and acidic residues" evidence="11">
    <location>
        <begin position="850"/>
        <end position="861"/>
    </location>
</feature>
<feature type="region of interest" description="Disordered" evidence="11">
    <location>
        <begin position="659"/>
        <end position="683"/>
    </location>
</feature>
<feature type="compositionally biased region" description="Basic and acidic residues" evidence="11">
    <location>
        <begin position="1879"/>
        <end position="1892"/>
    </location>
</feature>
<dbReference type="STRING" id="37546.A0A1B0FJC3"/>
<dbReference type="InterPro" id="IPR015590">
    <property type="entry name" value="Aldehyde_DH_dom"/>
</dbReference>
<feature type="compositionally biased region" description="Basic residues" evidence="11">
    <location>
        <begin position="1217"/>
        <end position="1228"/>
    </location>
</feature>
<evidence type="ECO:0000256" key="8">
    <source>
        <dbReference type="ARBA" id="ARBA00042646"/>
    </source>
</evidence>
<keyword evidence="3" id="KW-0067">ATP-binding</keyword>
<feature type="compositionally biased region" description="Basic residues" evidence="11">
    <location>
        <begin position="1243"/>
        <end position="1258"/>
    </location>
</feature>
<comment type="similarity">
    <text evidence="1">Belongs to the aldehyde dehydrogenase family.</text>
</comment>
<dbReference type="InterPro" id="IPR042183">
    <property type="entry name" value="MmgE/PrpD_sf_1"/>
</dbReference>
<evidence type="ECO:0000256" key="9">
    <source>
        <dbReference type="ARBA" id="ARBA00043052"/>
    </source>
</evidence>
<comment type="catalytic activity">
    <reaction evidence="10">
        <text>D-glyceraldehyde 3-phosphate + NADP(+) + H2O = (2R)-3-phosphoglycerate + NADPH + 2 H(+)</text>
        <dbReference type="Rhea" id="RHEA:14669"/>
        <dbReference type="ChEBI" id="CHEBI:15377"/>
        <dbReference type="ChEBI" id="CHEBI:15378"/>
        <dbReference type="ChEBI" id="CHEBI:57783"/>
        <dbReference type="ChEBI" id="CHEBI:58272"/>
        <dbReference type="ChEBI" id="CHEBI:58349"/>
        <dbReference type="ChEBI" id="CHEBI:59776"/>
        <dbReference type="EC" id="1.2.1.9"/>
    </reaction>
</comment>
<feature type="region of interest" description="Disordered" evidence="11">
    <location>
        <begin position="1809"/>
        <end position="1831"/>
    </location>
</feature>
<evidence type="ECO:0000256" key="4">
    <source>
        <dbReference type="ARBA" id="ARBA00023002"/>
    </source>
</evidence>
<dbReference type="InterPro" id="IPR045337">
    <property type="entry name" value="MmgE_PrpD_C"/>
</dbReference>
<feature type="compositionally biased region" description="Basic and acidic residues" evidence="11">
    <location>
        <begin position="1578"/>
        <end position="1594"/>
    </location>
</feature>
<dbReference type="Gene3D" id="3.40.309.10">
    <property type="entry name" value="Aldehyde Dehydrogenase, Chain A, domain 2"/>
    <property type="match status" value="1"/>
</dbReference>
<feature type="compositionally biased region" description="Basic and acidic residues" evidence="11">
    <location>
        <begin position="1857"/>
        <end position="1872"/>
    </location>
</feature>
<dbReference type="Gene3D" id="3.30.1330.120">
    <property type="entry name" value="2-methylcitrate dehydratase PrpD"/>
    <property type="match status" value="1"/>
</dbReference>
<dbReference type="InterPro" id="IPR016163">
    <property type="entry name" value="Ald_DH_C"/>
</dbReference>
<feature type="compositionally biased region" description="Basic residues" evidence="11">
    <location>
        <begin position="1428"/>
        <end position="1443"/>
    </location>
</feature>
<dbReference type="SMART" id="SM00382">
    <property type="entry name" value="AAA"/>
    <property type="match status" value="1"/>
</dbReference>
<dbReference type="GO" id="GO:0016829">
    <property type="term" value="F:lyase activity"/>
    <property type="evidence" value="ECO:0007669"/>
    <property type="project" value="InterPro"/>
</dbReference>
<dbReference type="EnsemblMetazoa" id="GMOY003921-RA">
    <property type="protein sequence ID" value="GMOY003921-PA"/>
    <property type="gene ID" value="GMOY003921"/>
</dbReference>
<evidence type="ECO:0000313" key="13">
    <source>
        <dbReference type="EnsemblMetazoa" id="GMOY003921-PA"/>
    </source>
</evidence>
<dbReference type="InterPro" id="IPR036148">
    <property type="entry name" value="MmgE/PrpD_sf"/>
</dbReference>
<feature type="compositionally biased region" description="Low complexity" evidence="11">
    <location>
        <begin position="1233"/>
        <end position="1242"/>
    </location>
</feature>
<feature type="region of interest" description="Disordered" evidence="11">
    <location>
        <begin position="3078"/>
        <end position="3133"/>
    </location>
</feature>
<evidence type="ECO:0000313" key="14">
    <source>
        <dbReference type="Proteomes" id="UP000092444"/>
    </source>
</evidence>
<feature type="compositionally biased region" description="Polar residues" evidence="11">
    <location>
        <begin position="3584"/>
        <end position="3594"/>
    </location>
</feature>
<feature type="compositionally biased region" description="Basic and acidic residues" evidence="11">
    <location>
        <begin position="1302"/>
        <end position="1316"/>
    </location>
</feature>
<dbReference type="Pfam" id="PF19305">
    <property type="entry name" value="MmgE_PrpD_C"/>
    <property type="match status" value="1"/>
</dbReference>
<dbReference type="PROSITE" id="PS50893">
    <property type="entry name" value="ABC_TRANSPORTER_2"/>
    <property type="match status" value="1"/>
</dbReference>
<dbReference type="SUPFAM" id="SSF53720">
    <property type="entry name" value="ALDH-like"/>
    <property type="match status" value="1"/>
</dbReference>
<evidence type="ECO:0000256" key="7">
    <source>
        <dbReference type="ARBA" id="ARBA00042470"/>
    </source>
</evidence>
<feature type="region of interest" description="Disordered" evidence="11">
    <location>
        <begin position="1086"/>
        <end position="1124"/>
    </location>
</feature>
<dbReference type="Gene3D" id="1.10.4100.10">
    <property type="entry name" value="2-methylcitrate dehydratase PrpD"/>
    <property type="match status" value="1"/>
</dbReference>
<dbReference type="InterPro" id="IPR017871">
    <property type="entry name" value="ABC_transporter-like_CS"/>
</dbReference>
<feature type="compositionally biased region" description="Basic and acidic residues" evidence="11">
    <location>
        <begin position="1376"/>
        <end position="1394"/>
    </location>
</feature>
<feature type="domain" description="ABC transporter" evidence="12">
    <location>
        <begin position="1995"/>
        <end position="2222"/>
    </location>
</feature>
<evidence type="ECO:0000256" key="2">
    <source>
        <dbReference type="ARBA" id="ARBA00022741"/>
    </source>
</evidence>
<evidence type="ECO:0000259" key="12">
    <source>
        <dbReference type="PROSITE" id="PS50893"/>
    </source>
</evidence>
<feature type="region of interest" description="Disordered" evidence="11">
    <location>
        <begin position="1848"/>
        <end position="1924"/>
    </location>
</feature>
<feature type="region of interest" description="Disordered" evidence="11">
    <location>
        <begin position="3584"/>
        <end position="3604"/>
    </location>
</feature>
<dbReference type="GO" id="GO:0016887">
    <property type="term" value="F:ATP hydrolysis activity"/>
    <property type="evidence" value="ECO:0007669"/>
    <property type="project" value="InterPro"/>
</dbReference>
<dbReference type="Gene3D" id="3.40.50.300">
    <property type="entry name" value="P-loop containing nucleotide triphosphate hydrolases"/>
    <property type="match status" value="1"/>
</dbReference>
<dbReference type="GO" id="GO:0008886">
    <property type="term" value="F:glyceraldehyde-3-phosphate dehydrogenase (NADP+) (non-phosphorylating) activity"/>
    <property type="evidence" value="ECO:0007669"/>
    <property type="project" value="UniProtKB-EC"/>
</dbReference>
<dbReference type="Proteomes" id="UP000092444">
    <property type="component" value="Unassembled WGS sequence"/>
</dbReference>
<dbReference type="VEuPathDB" id="VectorBase:GMOY003921"/>
<evidence type="ECO:0000256" key="1">
    <source>
        <dbReference type="ARBA" id="ARBA00009986"/>
    </source>
</evidence>
<feature type="compositionally biased region" description="Basic and acidic residues" evidence="11">
    <location>
        <begin position="1910"/>
        <end position="1924"/>
    </location>
</feature>
<dbReference type="InterPro" id="IPR016162">
    <property type="entry name" value="Ald_DH_N"/>
</dbReference>
<evidence type="ECO:0000256" key="10">
    <source>
        <dbReference type="ARBA" id="ARBA00049186"/>
    </source>
</evidence>
<keyword evidence="14" id="KW-1185">Reference proteome</keyword>
<protein>
    <recommendedName>
        <fullName evidence="6">NADP-dependent glyceraldehyde-3-phosphate dehydrogenase</fullName>
        <ecNumber evidence="5">1.2.1.9</ecNumber>
    </recommendedName>
    <alternativeName>
        <fullName evidence="7">Glyceraldehyde-3-phosphate dehydrogenase [NADP(+)]</fullName>
    </alternativeName>
    <alternativeName>
        <fullName evidence="8">Non-phosphorylating glyceraldehyde 3-phosphate dehydrogenase</fullName>
    </alternativeName>
    <alternativeName>
        <fullName evidence="9">Triosephosphate dehydrogenase</fullName>
    </alternativeName>
</protein>
<feature type="compositionally biased region" description="Basic and acidic residues" evidence="11">
    <location>
        <begin position="1264"/>
        <end position="1276"/>
    </location>
</feature>
<proteinExistence type="inferred from homology"/>
<dbReference type="Pfam" id="PF00005">
    <property type="entry name" value="ABC_tran"/>
    <property type="match status" value="1"/>
</dbReference>
<feature type="compositionally biased region" description="Low complexity" evidence="11">
    <location>
        <begin position="3099"/>
        <end position="3110"/>
    </location>
</feature>
<keyword evidence="4" id="KW-0560">Oxidoreductase</keyword>
<dbReference type="GO" id="GO:0005524">
    <property type="term" value="F:ATP binding"/>
    <property type="evidence" value="ECO:0007669"/>
    <property type="project" value="UniProtKB-KW"/>
</dbReference>
<accession>A0A1B0FJC3</accession>
<dbReference type="PROSITE" id="PS00211">
    <property type="entry name" value="ABC_TRANSPORTER_1"/>
    <property type="match status" value="1"/>
</dbReference>
<dbReference type="PANTHER" id="PTHR42991:SF1">
    <property type="entry name" value="ALDEHYDE DEHYDROGENASE"/>
    <property type="match status" value="1"/>
</dbReference>